<dbReference type="RefSeq" id="WP_141848168.1">
    <property type="nucleotide sequence ID" value="NZ_BAAAPR010000004.1"/>
</dbReference>
<evidence type="ECO:0000256" key="2">
    <source>
        <dbReference type="SAM" id="SignalP"/>
    </source>
</evidence>
<name>A0A542E022_9MICO</name>
<feature type="chain" id="PRO_5022180897" evidence="2">
    <location>
        <begin position="46"/>
        <end position="312"/>
    </location>
</feature>
<dbReference type="OrthoDB" id="9783299at2"/>
<feature type="domain" description="DUF4397" evidence="3">
    <location>
        <begin position="58"/>
        <end position="184"/>
    </location>
</feature>
<sequence>MTRTTTSTRHAARGARRAGLLGALLTAVAVLVATLGLATAGSAAADDTAGATPPGAAWIRAGHFVPGFGAARVDLLPEGSSAGAPSSVVMSPGATYGDMTSYQKIAPGSYTVQIRSSGAQPSTAPLLTRSFSVTAGSAHTVAVVGNASAPRLVVLGDDLTPPAAGSARVRLLDASASATSLDVAAQNGPTLASGAVLGQVTPYATVPKGPWTLTLGGSGATPATQRISLESGNVYTAIALDSDGGLRVQLVTDAAGSAALPAGGAATGLGGLAAGAGTTAPSPLVAPAAVAALAVLAAFGAVVARRRPGRVR</sequence>
<keyword evidence="5" id="KW-1185">Reference proteome</keyword>
<keyword evidence="1" id="KW-0812">Transmembrane</keyword>
<feature type="signal peptide" evidence="2">
    <location>
        <begin position="1"/>
        <end position="45"/>
    </location>
</feature>
<keyword evidence="1" id="KW-0472">Membrane</keyword>
<proteinExistence type="predicted"/>
<dbReference type="Pfam" id="PF14344">
    <property type="entry name" value="DUF4397"/>
    <property type="match status" value="1"/>
</dbReference>
<dbReference type="InterPro" id="IPR025510">
    <property type="entry name" value="DUF4397"/>
</dbReference>
<keyword evidence="1" id="KW-1133">Transmembrane helix</keyword>
<dbReference type="Proteomes" id="UP000317893">
    <property type="component" value="Unassembled WGS sequence"/>
</dbReference>
<feature type="transmembrane region" description="Helical" evidence="1">
    <location>
        <begin position="284"/>
        <end position="304"/>
    </location>
</feature>
<evidence type="ECO:0000259" key="3">
    <source>
        <dbReference type="Pfam" id="PF14344"/>
    </source>
</evidence>
<reference evidence="4 5" key="1">
    <citation type="submission" date="2019-06" db="EMBL/GenBank/DDBJ databases">
        <title>Sequencing the genomes of 1000 actinobacteria strains.</title>
        <authorList>
            <person name="Klenk H.-P."/>
        </authorList>
    </citation>
    <scope>NUCLEOTIDE SEQUENCE [LARGE SCALE GENOMIC DNA]</scope>
    <source>
        <strain evidence="4 5">DSM 18607</strain>
    </source>
</reference>
<dbReference type="AlphaFoldDB" id="A0A542E022"/>
<evidence type="ECO:0000256" key="1">
    <source>
        <dbReference type="SAM" id="Phobius"/>
    </source>
</evidence>
<keyword evidence="2" id="KW-0732">Signal</keyword>
<organism evidence="4 5">
    <name type="scientific">Lapillicoccus jejuensis</name>
    <dbReference type="NCBI Taxonomy" id="402171"/>
    <lineage>
        <taxon>Bacteria</taxon>
        <taxon>Bacillati</taxon>
        <taxon>Actinomycetota</taxon>
        <taxon>Actinomycetes</taxon>
        <taxon>Micrococcales</taxon>
        <taxon>Intrasporangiaceae</taxon>
        <taxon>Lapillicoccus</taxon>
    </lineage>
</organism>
<evidence type="ECO:0000313" key="5">
    <source>
        <dbReference type="Proteomes" id="UP000317893"/>
    </source>
</evidence>
<evidence type="ECO:0000313" key="4">
    <source>
        <dbReference type="EMBL" id="TQJ08683.1"/>
    </source>
</evidence>
<protein>
    <submittedName>
        <fullName evidence="4">Uncharacterized protein DUF4397</fullName>
    </submittedName>
</protein>
<accession>A0A542E022</accession>
<dbReference type="EMBL" id="VFMN01000001">
    <property type="protein sequence ID" value="TQJ08683.1"/>
    <property type="molecule type" value="Genomic_DNA"/>
</dbReference>
<gene>
    <name evidence="4" type="ORF">FB458_1775</name>
</gene>
<comment type="caution">
    <text evidence="4">The sequence shown here is derived from an EMBL/GenBank/DDBJ whole genome shotgun (WGS) entry which is preliminary data.</text>
</comment>